<dbReference type="AlphaFoldDB" id="A0AAV0V694"/>
<dbReference type="Proteomes" id="UP001162029">
    <property type="component" value="Unassembled WGS sequence"/>
</dbReference>
<evidence type="ECO:0000313" key="2">
    <source>
        <dbReference type="Proteomes" id="UP001162029"/>
    </source>
</evidence>
<dbReference type="EMBL" id="CANTFM010001959">
    <property type="protein sequence ID" value="CAI5743868.1"/>
    <property type="molecule type" value="Genomic_DNA"/>
</dbReference>
<name>A0AAV0V694_9STRA</name>
<reference evidence="1" key="1">
    <citation type="submission" date="2022-12" db="EMBL/GenBank/DDBJ databases">
        <authorList>
            <person name="Webb A."/>
        </authorList>
    </citation>
    <scope>NUCLEOTIDE SEQUENCE</scope>
    <source>
        <strain evidence="1">Pd1</strain>
    </source>
</reference>
<sequence length="318" mass="36875">MARLLHVIRSLPGEEYRKLFSLVPHAGKKKQPRRDRIRVVIVELLRFLNQAFRDHGEIALLFPLPKRSALMALCSILMKEEEEILFSTGPDYDADPIGRGDTSSSPQTWYHQNLVLSRSKYGAIEQVCAMASIWDEEKFAKKLDEESYEEADKEEGVKEGEYVFQMEACQCYRCLYDVQILPGCEDRKTGTTFASLQDEAYVSPRGLLQEEIALPFLFDTNDRTTESPYKVCLGHLWYVMGANYILGRAKRRGNLVELMELEQHVRERVEFLMKDVMYYHPDRVDSWVRLGNTIKELYHADAFATALGRKLKARAFQW</sequence>
<protein>
    <submittedName>
        <fullName evidence="1">Uncharacterized protein</fullName>
    </submittedName>
</protein>
<organism evidence="1 2">
    <name type="scientific">Peronospora destructor</name>
    <dbReference type="NCBI Taxonomy" id="86335"/>
    <lineage>
        <taxon>Eukaryota</taxon>
        <taxon>Sar</taxon>
        <taxon>Stramenopiles</taxon>
        <taxon>Oomycota</taxon>
        <taxon>Peronosporomycetes</taxon>
        <taxon>Peronosporales</taxon>
        <taxon>Peronosporaceae</taxon>
        <taxon>Peronospora</taxon>
    </lineage>
</organism>
<gene>
    <name evidence="1" type="ORF">PDE001_LOCUS9055</name>
</gene>
<comment type="caution">
    <text evidence="1">The sequence shown here is derived from an EMBL/GenBank/DDBJ whole genome shotgun (WGS) entry which is preliminary data.</text>
</comment>
<proteinExistence type="predicted"/>
<keyword evidence="2" id="KW-1185">Reference proteome</keyword>
<evidence type="ECO:0000313" key="1">
    <source>
        <dbReference type="EMBL" id="CAI5743868.1"/>
    </source>
</evidence>
<accession>A0AAV0V694</accession>